<evidence type="ECO:0000256" key="1">
    <source>
        <dbReference type="ARBA" id="ARBA00006987"/>
    </source>
</evidence>
<dbReference type="Gene3D" id="3.40.190.10">
    <property type="entry name" value="Periplasmic binding protein-like II"/>
    <property type="match status" value="1"/>
</dbReference>
<evidence type="ECO:0000313" key="5">
    <source>
        <dbReference type="Proteomes" id="UP001064879"/>
    </source>
</evidence>
<dbReference type="SUPFAM" id="SSF53850">
    <property type="entry name" value="Periplasmic binding protein-like II"/>
    <property type="match status" value="1"/>
</dbReference>
<keyword evidence="3" id="KW-1133">Transmembrane helix</keyword>
<dbReference type="Proteomes" id="UP001064879">
    <property type="component" value="Chromosome"/>
</dbReference>
<keyword evidence="5" id="KW-1185">Reference proteome</keyword>
<proteinExistence type="inferred from homology"/>
<dbReference type="RefSeq" id="WP_265418912.1">
    <property type="nucleotide sequence ID" value="NZ_CP093443.1"/>
</dbReference>
<dbReference type="Pfam" id="PF03401">
    <property type="entry name" value="TctC"/>
    <property type="match status" value="1"/>
</dbReference>
<name>A0ABY5SQX7_9MICO</name>
<dbReference type="Gene3D" id="3.40.190.150">
    <property type="entry name" value="Bordetella uptake gene, domain 1"/>
    <property type="match status" value="1"/>
</dbReference>
<dbReference type="PANTHER" id="PTHR42928:SF3">
    <property type="entry name" value="UPF0065 PROTEIN YFLP"/>
    <property type="match status" value="1"/>
</dbReference>
<feature type="region of interest" description="Disordered" evidence="2">
    <location>
        <begin position="56"/>
        <end position="81"/>
    </location>
</feature>
<dbReference type="InterPro" id="IPR042100">
    <property type="entry name" value="Bug_dom1"/>
</dbReference>
<feature type="transmembrane region" description="Helical" evidence="3">
    <location>
        <begin position="34"/>
        <end position="50"/>
    </location>
</feature>
<evidence type="ECO:0000256" key="3">
    <source>
        <dbReference type="SAM" id="Phobius"/>
    </source>
</evidence>
<protein>
    <submittedName>
        <fullName evidence="4">Tripartite tricarboxylate transporter substrate binding protein</fullName>
    </submittedName>
</protein>
<evidence type="ECO:0000313" key="4">
    <source>
        <dbReference type="EMBL" id="UVI36311.1"/>
    </source>
</evidence>
<keyword evidence="3" id="KW-0472">Membrane</keyword>
<reference evidence="4" key="1">
    <citation type="submission" date="2022-03" db="EMBL/GenBank/DDBJ databases">
        <title>Brevibacterium spongiae sp. nov., isolated from marine sponge.</title>
        <authorList>
            <person name="Li Z."/>
            <person name="Zhang M."/>
        </authorList>
    </citation>
    <scope>NUCLEOTIDE SEQUENCE</scope>
    <source>
        <strain evidence="4">WHS-Z9</strain>
    </source>
</reference>
<dbReference type="InterPro" id="IPR005064">
    <property type="entry name" value="BUG"/>
</dbReference>
<feature type="region of interest" description="Disordered" evidence="2">
    <location>
        <begin position="1"/>
        <end position="30"/>
    </location>
</feature>
<sequence>MRSTTITRTRRTASARGGETASASGRSLTRRRRAAGIGAVLAAVALVATACGNKAQPPGEGGDYPKGPVTVTAPAEPGSGWDTTARAMTEALQKDDIVTSPLPVQNKPGGTGCSWITSMMQQEKGKDDQIAITSLASQTMKARGLCEYGPQDTTLIATLYVEDFMVVTPKDGDFKDLDALVKALKDDPQKVTVAAAGDDTLPFALFAKEAGIDPADINFVNYDGGGEQTTAMLNGDAKVAIAGMSEFRSVLESGDIEPLVTFAEKPLAAPFDTVPTAKDSGYDVTLGNWRGVFGPAEMPAEAVDYWAKALEDMSKSDTWQETLKNNQWAAEFRTGDDAQTYVDEAAKTVEEGVKETDLGNGK</sequence>
<dbReference type="PIRSF" id="PIRSF017082">
    <property type="entry name" value="YflP"/>
    <property type="match status" value="1"/>
</dbReference>
<keyword evidence="3" id="KW-0812">Transmembrane</keyword>
<gene>
    <name evidence="4" type="ORF">L1F31_01190</name>
</gene>
<dbReference type="EMBL" id="CP093443">
    <property type="protein sequence ID" value="UVI36311.1"/>
    <property type="molecule type" value="Genomic_DNA"/>
</dbReference>
<evidence type="ECO:0000256" key="2">
    <source>
        <dbReference type="SAM" id="MobiDB-lite"/>
    </source>
</evidence>
<accession>A0ABY5SQX7</accession>
<comment type="similarity">
    <text evidence="1">Belongs to the UPF0065 (bug) family.</text>
</comment>
<dbReference type="CDD" id="cd07012">
    <property type="entry name" value="PBP2_Bug_TTT"/>
    <property type="match status" value="1"/>
</dbReference>
<dbReference type="PANTHER" id="PTHR42928">
    <property type="entry name" value="TRICARBOXYLATE-BINDING PROTEIN"/>
    <property type="match status" value="1"/>
</dbReference>
<organism evidence="4 5">
    <name type="scientific">Brevibacterium spongiae</name>
    <dbReference type="NCBI Taxonomy" id="2909672"/>
    <lineage>
        <taxon>Bacteria</taxon>
        <taxon>Bacillati</taxon>
        <taxon>Actinomycetota</taxon>
        <taxon>Actinomycetes</taxon>
        <taxon>Micrococcales</taxon>
        <taxon>Brevibacteriaceae</taxon>
        <taxon>Brevibacterium</taxon>
    </lineage>
</organism>